<name>A0A8S5T9P2_9CAUD</name>
<dbReference type="EMBL" id="BK032770">
    <property type="protein sequence ID" value="DAF59474.1"/>
    <property type="molecule type" value="Genomic_DNA"/>
</dbReference>
<evidence type="ECO:0000313" key="1">
    <source>
        <dbReference type="EMBL" id="DAF59474.1"/>
    </source>
</evidence>
<organism evidence="1">
    <name type="scientific">Caudovirales sp. ctIZM3</name>
    <dbReference type="NCBI Taxonomy" id="2827633"/>
    <lineage>
        <taxon>Viruses</taxon>
        <taxon>Duplodnaviria</taxon>
        <taxon>Heunggongvirae</taxon>
        <taxon>Uroviricota</taxon>
        <taxon>Caudoviricetes</taxon>
    </lineage>
</organism>
<protein>
    <submittedName>
        <fullName evidence="1">Uncharacterized protein</fullName>
    </submittedName>
</protein>
<reference evidence="1" key="1">
    <citation type="journal article" date="2021" name="Proc. Natl. Acad. Sci. U.S.A.">
        <title>A Catalog of Tens of Thousands of Viruses from Human Metagenomes Reveals Hidden Associations with Chronic Diseases.</title>
        <authorList>
            <person name="Tisza M.J."/>
            <person name="Buck C.B."/>
        </authorList>
    </citation>
    <scope>NUCLEOTIDE SEQUENCE</scope>
    <source>
        <strain evidence="1">CtIZM3</strain>
    </source>
</reference>
<sequence>MIKKQIADILVLKASKGCYLTQKDNPDVRATEIWLAKTDNPANYLEVKMEAANEQ</sequence>
<proteinExistence type="predicted"/>
<accession>A0A8S5T9P2</accession>